<dbReference type="AlphaFoldDB" id="A0A511MTC2"/>
<dbReference type="PANTHER" id="PTHR21666">
    <property type="entry name" value="PEPTIDASE-RELATED"/>
    <property type="match status" value="1"/>
</dbReference>
<name>A0A511MTC2_9NOCA</name>
<organism evidence="5 6">
    <name type="scientific">Nocardia ninae NBRC 108245</name>
    <dbReference type="NCBI Taxonomy" id="1210091"/>
    <lineage>
        <taxon>Bacteria</taxon>
        <taxon>Bacillati</taxon>
        <taxon>Actinomycetota</taxon>
        <taxon>Actinomycetes</taxon>
        <taxon>Mycobacteriales</taxon>
        <taxon>Nocardiaceae</taxon>
        <taxon>Nocardia</taxon>
    </lineage>
</organism>
<protein>
    <recommendedName>
        <fullName evidence="7">Peptidase M23 domain-containing protein</fullName>
    </recommendedName>
</protein>
<keyword evidence="2" id="KW-0812">Transmembrane</keyword>
<proteinExistence type="predicted"/>
<dbReference type="PANTHER" id="PTHR21666:SF289">
    <property type="entry name" value="L-ALA--D-GLU ENDOPEPTIDASE"/>
    <property type="match status" value="1"/>
</dbReference>
<accession>A0A511MTC2</accession>
<dbReference type="InterPro" id="IPR011055">
    <property type="entry name" value="Dup_hybrid_motif"/>
</dbReference>
<evidence type="ECO:0008006" key="7">
    <source>
        <dbReference type="Google" id="ProtNLM"/>
    </source>
</evidence>
<feature type="transmembrane region" description="Helical" evidence="2">
    <location>
        <begin position="6"/>
        <end position="25"/>
    </location>
</feature>
<feature type="domain" description="Transglycosylase SLT" evidence="4">
    <location>
        <begin position="275"/>
        <end position="324"/>
    </location>
</feature>
<dbReference type="GO" id="GO:0004222">
    <property type="term" value="F:metalloendopeptidase activity"/>
    <property type="evidence" value="ECO:0007669"/>
    <property type="project" value="TreeGrafter"/>
</dbReference>
<dbReference type="CDD" id="cd13399">
    <property type="entry name" value="Slt35-like"/>
    <property type="match status" value="1"/>
</dbReference>
<dbReference type="InterPro" id="IPR023346">
    <property type="entry name" value="Lysozyme-like_dom_sf"/>
</dbReference>
<dbReference type="InterPro" id="IPR031304">
    <property type="entry name" value="SLT_2"/>
</dbReference>
<keyword evidence="2" id="KW-1133">Transmembrane helix</keyword>
<keyword evidence="2" id="KW-0472">Membrane</keyword>
<dbReference type="Proteomes" id="UP000321424">
    <property type="component" value="Unassembled WGS sequence"/>
</dbReference>
<evidence type="ECO:0000313" key="6">
    <source>
        <dbReference type="Proteomes" id="UP000321424"/>
    </source>
</evidence>
<dbReference type="Gene3D" id="1.10.530.10">
    <property type="match status" value="1"/>
</dbReference>
<dbReference type="Pfam" id="PF01551">
    <property type="entry name" value="Peptidase_M23"/>
    <property type="match status" value="1"/>
</dbReference>
<evidence type="ECO:0000256" key="1">
    <source>
        <dbReference type="ARBA" id="ARBA00022729"/>
    </source>
</evidence>
<sequence length="412" mass="42332">MAAPLIGLLGVGGVTLLAAVVFMLGSGDRKPPNPNCLPDIPRTHQRVSAGEVVMPLAEGTYTVSSPFGLREGTFHRGVDLAAPLGTPILATTGGRVAAAGPAGGFGHWIIIDTIHDNTPLSSVYGHMSAGGVFVKTGDEVHAGQRIGAVGSEGESSGPHLHFEVVPGGRLQGGQQIDPMPWLEQARNHPTRAQAMPVAHPGGSDGSHQTSRSHWMLGPTTAMVGCNPSSAVVAGISLRAESVPGEYEPWIGKAARTCPEVSAPLLAAQLHQESGFNRFAVSPAGAQGPAQFMPGTWARHGVDGDGDGRADITSIPDAVISQASYDCSLVRIAKDAVTQGKLRGELTELWLSMYNCGPEGTLAQGSVCQNAETLGYVKVIPRMAAEYAAAGTTAGVRPGPGGRAAMSAAGGER</sequence>
<reference evidence="5 6" key="1">
    <citation type="submission" date="2019-07" db="EMBL/GenBank/DDBJ databases">
        <title>Whole genome shotgun sequence of Nocardia ninae NBRC 108245.</title>
        <authorList>
            <person name="Hosoyama A."/>
            <person name="Uohara A."/>
            <person name="Ohji S."/>
            <person name="Ichikawa N."/>
        </authorList>
    </citation>
    <scope>NUCLEOTIDE SEQUENCE [LARGE SCALE GENOMIC DNA]</scope>
    <source>
        <strain evidence="5 6">NBRC 108245</strain>
    </source>
</reference>
<gene>
    <name evidence="5" type="ORF">NN4_79560</name>
</gene>
<dbReference type="SUPFAM" id="SSF53955">
    <property type="entry name" value="Lysozyme-like"/>
    <property type="match status" value="1"/>
</dbReference>
<dbReference type="Gene3D" id="2.70.70.10">
    <property type="entry name" value="Glucose Permease (Domain IIA)"/>
    <property type="match status" value="1"/>
</dbReference>
<keyword evidence="6" id="KW-1185">Reference proteome</keyword>
<keyword evidence="1" id="KW-0732">Signal</keyword>
<evidence type="ECO:0000313" key="5">
    <source>
        <dbReference type="EMBL" id="GEM43437.1"/>
    </source>
</evidence>
<evidence type="ECO:0000259" key="4">
    <source>
        <dbReference type="Pfam" id="PF13406"/>
    </source>
</evidence>
<dbReference type="CDD" id="cd12797">
    <property type="entry name" value="M23_peptidase"/>
    <property type="match status" value="1"/>
</dbReference>
<evidence type="ECO:0000256" key="2">
    <source>
        <dbReference type="SAM" id="Phobius"/>
    </source>
</evidence>
<dbReference type="RefSeq" id="WP_147142065.1">
    <property type="nucleotide sequence ID" value="NZ_BJXA01000098.1"/>
</dbReference>
<dbReference type="EMBL" id="BJXA01000098">
    <property type="protein sequence ID" value="GEM43437.1"/>
    <property type="molecule type" value="Genomic_DNA"/>
</dbReference>
<dbReference type="SUPFAM" id="SSF51261">
    <property type="entry name" value="Duplicated hybrid motif"/>
    <property type="match status" value="1"/>
</dbReference>
<dbReference type="InterPro" id="IPR050570">
    <property type="entry name" value="Cell_wall_metabolism_enzyme"/>
</dbReference>
<dbReference type="OrthoDB" id="2989771at2"/>
<dbReference type="InterPro" id="IPR016047">
    <property type="entry name" value="M23ase_b-sheet_dom"/>
</dbReference>
<evidence type="ECO:0000259" key="3">
    <source>
        <dbReference type="Pfam" id="PF01551"/>
    </source>
</evidence>
<feature type="domain" description="M23ase beta-sheet core" evidence="3">
    <location>
        <begin position="74"/>
        <end position="168"/>
    </location>
</feature>
<comment type="caution">
    <text evidence="5">The sequence shown here is derived from an EMBL/GenBank/DDBJ whole genome shotgun (WGS) entry which is preliminary data.</text>
</comment>
<dbReference type="Pfam" id="PF13406">
    <property type="entry name" value="SLT_2"/>
    <property type="match status" value="1"/>
</dbReference>